<evidence type="ECO:0000259" key="3">
    <source>
        <dbReference type="PROSITE" id="PS50943"/>
    </source>
</evidence>
<feature type="domain" description="HTH cro/C1-type" evidence="3">
    <location>
        <begin position="7"/>
        <end position="61"/>
    </location>
</feature>
<dbReference type="PANTHER" id="PTHR46558">
    <property type="entry name" value="TRACRIPTIONAL REGULATORY PROTEIN-RELATED-RELATED"/>
    <property type="match status" value="1"/>
</dbReference>
<dbReference type="PANTHER" id="PTHR46558:SF4">
    <property type="entry name" value="DNA-BIDING PHAGE PROTEIN"/>
    <property type="match status" value="1"/>
</dbReference>
<dbReference type="SUPFAM" id="SSF47413">
    <property type="entry name" value="lambda repressor-like DNA-binding domains"/>
    <property type="match status" value="1"/>
</dbReference>
<keyword evidence="2" id="KW-1133">Transmembrane helix</keyword>
<dbReference type="RefSeq" id="WP_311859773.1">
    <property type="nucleotide sequence ID" value="NZ_JARPYR010000016.1"/>
</dbReference>
<sequence length="132" mass="15343">MEVGERLKLRRAELNLTQEYVAEVLGITRQTISNWENGRSYPDIERMIRLSDVYSLSLDELLKGDKKMVKHLQENTLVNHFLKVFIIMLSINILLMIVLVTNQTISNTFIFIIFALIGVNTLTLFYLIVKKI</sequence>
<dbReference type="PROSITE" id="PS50943">
    <property type="entry name" value="HTH_CROC1"/>
    <property type="match status" value="1"/>
</dbReference>
<dbReference type="GO" id="GO:0003677">
    <property type="term" value="F:DNA binding"/>
    <property type="evidence" value="ECO:0007669"/>
    <property type="project" value="UniProtKB-KW"/>
</dbReference>
<evidence type="ECO:0000256" key="2">
    <source>
        <dbReference type="SAM" id="Phobius"/>
    </source>
</evidence>
<evidence type="ECO:0000313" key="5">
    <source>
        <dbReference type="EMBL" id="MDT2638119.1"/>
    </source>
</evidence>
<dbReference type="EMBL" id="JARPYR010000016">
    <property type="protein sequence ID" value="MDT2597166.1"/>
    <property type="molecule type" value="Genomic_DNA"/>
</dbReference>
<name>A0AAW8TIJ2_9ENTE</name>
<dbReference type="Gene3D" id="1.10.260.40">
    <property type="entry name" value="lambda repressor-like DNA-binding domains"/>
    <property type="match status" value="1"/>
</dbReference>
<dbReference type="SMART" id="SM00530">
    <property type="entry name" value="HTH_XRE"/>
    <property type="match status" value="1"/>
</dbReference>
<evidence type="ECO:0000256" key="1">
    <source>
        <dbReference type="ARBA" id="ARBA00023125"/>
    </source>
</evidence>
<keyword evidence="1" id="KW-0238">DNA-binding</keyword>
<gene>
    <name evidence="5" type="ORF">P7D36_11510</name>
    <name evidence="4" type="ORF">P7D39_09140</name>
</gene>
<comment type="caution">
    <text evidence="5">The sequence shown here is derived from an EMBL/GenBank/DDBJ whole genome shotgun (WGS) entry which is preliminary data.</text>
</comment>
<feature type="transmembrane region" description="Helical" evidence="2">
    <location>
        <begin position="105"/>
        <end position="129"/>
    </location>
</feature>
<reference evidence="5 7" key="1">
    <citation type="submission" date="2023-03" db="EMBL/GenBank/DDBJ databases">
        <authorList>
            <person name="Shen W."/>
            <person name="Cai J."/>
        </authorList>
    </citation>
    <scope>NUCLEOTIDE SEQUENCE</scope>
    <source>
        <strain evidence="5">P55-2</strain>
        <strain evidence="4 7">P72-2</strain>
    </source>
</reference>
<dbReference type="CDD" id="cd00093">
    <property type="entry name" value="HTH_XRE"/>
    <property type="match status" value="1"/>
</dbReference>
<keyword evidence="2" id="KW-0472">Membrane</keyword>
<dbReference type="Pfam" id="PF01381">
    <property type="entry name" value="HTH_3"/>
    <property type="match status" value="1"/>
</dbReference>
<protein>
    <submittedName>
        <fullName evidence="5">Helix-turn-helix transcriptional regulator</fullName>
    </submittedName>
</protein>
<dbReference type="Proteomes" id="UP001245561">
    <property type="component" value="Unassembled WGS sequence"/>
</dbReference>
<keyword evidence="2" id="KW-0812">Transmembrane</keyword>
<dbReference type="InterPro" id="IPR010982">
    <property type="entry name" value="Lambda_DNA-bd_dom_sf"/>
</dbReference>
<organism evidence="5 6">
    <name type="scientific">Enterococcus dongliensis</name>
    <dbReference type="NCBI Taxonomy" id="2559925"/>
    <lineage>
        <taxon>Bacteria</taxon>
        <taxon>Bacillati</taxon>
        <taxon>Bacillota</taxon>
        <taxon>Bacilli</taxon>
        <taxon>Lactobacillales</taxon>
        <taxon>Enterococcaceae</taxon>
        <taxon>Enterococcus</taxon>
    </lineage>
</organism>
<evidence type="ECO:0000313" key="7">
    <source>
        <dbReference type="Proteomes" id="UP001256547"/>
    </source>
</evidence>
<evidence type="ECO:0000313" key="4">
    <source>
        <dbReference type="EMBL" id="MDT2597166.1"/>
    </source>
</evidence>
<dbReference type="InterPro" id="IPR001387">
    <property type="entry name" value="Cro/C1-type_HTH"/>
</dbReference>
<dbReference type="AlphaFoldDB" id="A0AAW8TIJ2"/>
<dbReference type="Proteomes" id="UP001256547">
    <property type="component" value="Unassembled WGS sequence"/>
</dbReference>
<dbReference type="EMBL" id="JARPYT010000018">
    <property type="protein sequence ID" value="MDT2638119.1"/>
    <property type="molecule type" value="Genomic_DNA"/>
</dbReference>
<keyword evidence="7" id="KW-1185">Reference proteome</keyword>
<accession>A0AAW8TIJ2</accession>
<evidence type="ECO:0000313" key="6">
    <source>
        <dbReference type="Proteomes" id="UP001245561"/>
    </source>
</evidence>
<feature type="transmembrane region" description="Helical" evidence="2">
    <location>
        <begin position="77"/>
        <end position="99"/>
    </location>
</feature>
<proteinExistence type="predicted"/>